<sequence length="104" mass="11464">METILNQVMLIAVLTERTVQAVKKVYARLPDHIEKYVNIVLSVLIAILGCWLFRVDALAAVNIIAPYYLGFVLTGILAAFGSNILHLLVAILGDWRETMRPGAG</sequence>
<protein>
    <submittedName>
        <fullName evidence="2">Uncharacterized protein</fullName>
    </submittedName>
</protein>
<dbReference type="AlphaFoldDB" id="A0A6H1ZED8"/>
<accession>A0A6H1ZED8</accession>
<organism evidence="2">
    <name type="scientific">viral metagenome</name>
    <dbReference type="NCBI Taxonomy" id="1070528"/>
    <lineage>
        <taxon>unclassified sequences</taxon>
        <taxon>metagenomes</taxon>
        <taxon>organismal metagenomes</taxon>
    </lineage>
</organism>
<evidence type="ECO:0000256" key="1">
    <source>
        <dbReference type="SAM" id="Phobius"/>
    </source>
</evidence>
<name>A0A6H1ZED8_9ZZZZ</name>
<keyword evidence="1" id="KW-0472">Membrane</keyword>
<evidence type="ECO:0000313" key="2">
    <source>
        <dbReference type="EMBL" id="QJA45829.1"/>
    </source>
</evidence>
<proteinExistence type="predicted"/>
<dbReference type="EMBL" id="MT143998">
    <property type="protein sequence ID" value="QJA45829.1"/>
    <property type="molecule type" value="Genomic_DNA"/>
</dbReference>
<feature type="transmembrane region" description="Helical" evidence="1">
    <location>
        <begin position="36"/>
        <end position="55"/>
    </location>
</feature>
<feature type="transmembrane region" description="Helical" evidence="1">
    <location>
        <begin position="67"/>
        <end position="92"/>
    </location>
</feature>
<gene>
    <name evidence="2" type="ORF">TM448A00285_0007</name>
</gene>
<reference evidence="2" key="1">
    <citation type="submission" date="2020-03" db="EMBL/GenBank/DDBJ databases">
        <title>The deep terrestrial virosphere.</title>
        <authorList>
            <person name="Holmfeldt K."/>
            <person name="Nilsson E."/>
            <person name="Simone D."/>
            <person name="Lopez-Fernandez M."/>
            <person name="Wu X."/>
            <person name="de Brujin I."/>
            <person name="Lundin D."/>
            <person name="Andersson A."/>
            <person name="Bertilsson S."/>
            <person name="Dopson M."/>
        </authorList>
    </citation>
    <scope>NUCLEOTIDE SEQUENCE</scope>
    <source>
        <strain evidence="2">TM448A00285</strain>
    </source>
</reference>
<keyword evidence="1" id="KW-0812">Transmembrane</keyword>
<keyword evidence="1" id="KW-1133">Transmembrane helix</keyword>